<feature type="compositionally biased region" description="Acidic residues" evidence="1">
    <location>
        <begin position="132"/>
        <end position="141"/>
    </location>
</feature>
<evidence type="ECO:0008006" key="4">
    <source>
        <dbReference type="Google" id="ProtNLM"/>
    </source>
</evidence>
<gene>
    <name evidence="2" type="ORF">QQS21_008077</name>
</gene>
<dbReference type="AlphaFoldDB" id="A0AAJ0CJX2"/>
<sequence length="257" mass="27995">MSRSSFNASFLGHTVSICRDEYQELVKTAQQYENLCRNLLDGGVGEEALELLSSKTAANANSRNESDESWPITAANGIPEEVKTLADDGSAVRLRSGNNVDPRGFVPYSHANQGSYTGGGSILHDPTSDGNSSEDFESDSTETEKASLVQEHGLVSGPKYEKVATRTVQLLNLAPGTTFADITSVVRGGFLVDIFLRARDSTVALSFLYASDAQAFYQYVQLNGLQIKGTEVRWQSPFNPGYFYIPQYLANPASRLE</sequence>
<accession>A0AAJ0CJX2</accession>
<evidence type="ECO:0000313" key="3">
    <source>
        <dbReference type="Proteomes" id="UP001251528"/>
    </source>
</evidence>
<dbReference type="CDD" id="cd12261">
    <property type="entry name" value="RRM1_3_MRN1"/>
    <property type="match status" value="1"/>
</dbReference>
<protein>
    <recommendedName>
        <fullName evidence="4">RRM domain-containing protein</fullName>
    </recommendedName>
</protein>
<name>A0AAJ0CJX2_9HYPO</name>
<dbReference type="Proteomes" id="UP001251528">
    <property type="component" value="Unassembled WGS sequence"/>
</dbReference>
<keyword evidence="3" id="KW-1185">Reference proteome</keyword>
<comment type="caution">
    <text evidence="2">The sequence shown here is derived from an EMBL/GenBank/DDBJ whole genome shotgun (WGS) entry which is preliminary data.</text>
</comment>
<reference evidence="2" key="1">
    <citation type="submission" date="2023-06" db="EMBL/GenBank/DDBJ databases">
        <title>Conoideocrella luteorostrata (Hypocreales: Clavicipitaceae), a potential biocontrol fungus for elongate hemlock scale in United States Christmas tree production areas.</title>
        <authorList>
            <person name="Barrett H."/>
            <person name="Lovett B."/>
            <person name="Macias A.M."/>
            <person name="Stajich J.E."/>
            <person name="Kasson M.T."/>
        </authorList>
    </citation>
    <scope>NUCLEOTIDE SEQUENCE</scope>
    <source>
        <strain evidence="2">ARSEF 14590</strain>
    </source>
</reference>
<dbReference type="EMBL" id="JASWJB010000176">
    <property type="protein sequence ID" value="KAK2594235.1"/>
    <property type="molecule type" value="Genomic_DNA"/>
</dbReference>
<evidence type="ECO:0000256" key="1">
    <source>
        <dbReference type="SAM" id="MobiDB-lite"/>
    </source>
</evidence>
<feature type="region of interest" description="Disordered" evidence="1">
    <location>
        <begin position="116"/>
        <end position="151"/>
    </location>
</feature>
<organism evidence="2 3">
    <name type="scientific">Conoideocrella luteorostrata</name>
    <dbReference type="NCBI Taxonomy" id="1105319"/>
    <lineage>
        <taxon>Eukaryota</taxon>
        <taxon>Fungi</taxon>
        <taxon>Dikarya</taxon>
        <taxon>Ascomycota</taxon>
        <taxon>Pezizomycotina</taxon>
        <taxon>Sordariomycetes</taxon>
        <taxon>Hypocreomycetidae</taxon>
        <taxon>Hypocreales</taxon>
        <taxon>Clavicipitaceae</taxon>
        <taxon>Conoideocrella</taxon>
    </lineage>
</organism>
<proteinExistence type="predicted"/>
<evidence type="ECO:0000313" key="2">
    <source>
        <dbReference type="EMBL" id="KAK2594235.1"/>
    </source>
</evidence>